<evidence type="ECO:0000256" key="1">
    <source>
        <dbReference type="SAM" id="MobiDB-lite"/>
    </source>
</evidence>
<dbReference type="AlphaFoldDB" id="A0A9D4A223"/>
<reference evidence="2 3" key="1">
    <citation type="journal article" date="2021" name="Plant Biotechnol. J.">
        <title>Multi-omics assisted identification of the key and species-specific regulatory components of drought-tolerant mechanisms in Gossypium stocksii.</title>
        <authorList>
            <person name="Yu D."/>
            <person name="Ke L."/>
            <person name="Zhang D."/>
            <person name="Wu Y."/>
            <person name="Sun Y."/>
            <person name="Mei J."/>
            <person name="Sun J."/>
            <person name="Sun Y."/>
        </authorList>
    </citation>
    <scope>NUCLEOTIDE SEQUENCE [LARGE SCALE GENOMIC DNA]</scope>
    <source>
        <strain evidence="3">cv. E1</strain>
        <tissue evidence="2">Leaf</tissue>
    </source>
</reference>
<evidence type="ECO:0000313" key="2">
    <source>
        <dbReference type="EMBL" id="KAH1083646.1"/>
    </source>
</evidence>
<gene>
    <name evidence="2" type="ORF">J1N35_023407</name>
</gene>
<proteinExistence type="predicted"/>
<evidence type="ECO:0000313" key="3">
    <source>
        <dbReference type="Proteomes" id="UP000828251"/>
    </source>
</evidence>
<dbReference type="EMBL" id="JAIQCV010000007">
    <property type="protein sequence ID" value="KAH1083646.1"/>
    <property type="molecule type" value="Genomic_DNA"/>
</dbReference>
<sequence>MSLSSSERHNTEESRAKVDAIIASTEKGVMSDRSKTKRPATMNSLGELEASFFRSRSSGSLTRVSNS</sequence>
<dbReference type="Proteomes" id="UP000828251">
    <property type="component" value="Unassembled WGS sequence"/>
</dbReference>
<comment type="caution">
    <text evidence="2">The sequence shown here is derived from an EMBL/GenBank/DDBJ whole genome shotgun (WGS) entry which is preliminary data.</text>
</comment>
<name>A0A9D4A223_9ROSI</name>
<feature type="compositionally biased region" description="Basic and acidic residues" evidence="1">
    <location>
        <begin position="1"/>
        <end position="18"/>
    </location>
</feature>
<accession>A0A9D4A223</accession>
<protein>
    <submittedName>
        <fullName evidence="2">Uncharacterized protein</fullName>
    </submittedName>
</protein>
<organism evidence="2 3">
    <name type="scientific">Gossypium stocksii</name>
    <dbReference type="NCBI Taxonomy" id="47602"/>
    <lineage>
        <taxon>Eukaryota</taxon>
        <taxon>Viridiplantae</taxon>
        <taxon>Streptophyta</taxon>
        <taxon>Embryophyta</taxon>
        <taxon>Tracheophyta</taxon>
        <taxon>Spermatophyta</taxon>
        <taxon>Magnoliopsida</taxon>
        <taxon>eudicotyledons</taxon>
        <taxon>Gunneridae</taxon>
        <taxon>Pentapetalae</taxon>
        <taxon>rosids</taxon>
        <taxon>malvids</taxon>
        <taxon>Malvales</taxon>
        <taxon>Malvaceae</taxon>
        <taxon>Malvoideae</taxon>
        <taxon>Gossypium</taxon>
    </lineage>
</organism>
<keyword evidence="3" id="KW-1185">Reference proteome</keyword>
<feature type="region of interest" description="Disordered" evidence="1">
    <location>
        <begin position="1"/>
        <end position="20"/>
    </location>
</feature>